<keyword evidence="2" id="KW-1185">Reference proteome</keyword>
<reference evidence="1 2" key="1">
    <citation type="submission" date="2020-02" db="EMBL/GenBank/DDBJ databases">
        <title>Complete genome sequence of Pseudomonas multiresinivorans ORNL1.</title>
        <authorList>
            <person name="Podar M."/>
        </authorList>
    </citation>
    <scope>NUCLEOTIDE SEQUENCE [LARGE SCALE GENOMIC DNA]</scope>
    <source>
        <strain evidence="2">populi</strain>
    </source>
</reference>
<accession>A0A7Z3BP56</accession>
<gene>
    <name evidence="1" type="ORF">G4G71_22135</name>
</gene>
<sequence length="319" mass="33893">MISRRDLYAMGEPFGDSCTRVEAGRLIYGGGGGGGGKSTTTTEIPKELKPLASAYANKAMDLSNTPYQGYGGQQVADMNWWQNQAAQAVGGRAFNGDPTMNLGSQTIRDALYSGNAATVNPNGNINNGGQNKYAGSNPYLQQNIDAALGDITRNYNDAVAPGLTTQMVNSGSFGNTGAQAATTNALNDLTKNLANTSSGMRMQDYTAQQSLAENQLNRDLQTQQFNANMGNDWASRNDSLRSQYLGLAPTYGNQAYTDAAQLNNIGQQYQENSQQRLDAGYQNYLDAQNDPYKKLAAMAGVFGSGLGQQTTTKSSGGGK</sequence>
<protein>
    <submittedName>
        <fullName evidence="1">Uncharacterized protein</fullName>
    </submittedName>
</protein>
<organism evidence="1 2">
    <name type="scientific">Pseudomonas multiresinivorans</name>
    <dbReference type="NCBI Taxonomy" id="95301"/>
    <lineage>
        <taxon>Bacteria</taxon>
        <taxon>Pseudomonadati</taxon>
        <taxon>Pseudomonadota</taxon>
        <taxon>Gammaproteobacteria</taxon>
        <taxon>Pseudomonadales</taxon>
        <taxon>Pseudomonadaceae</taxon>
        <taxon>Pseudomonas</taxon>
    </lineage>
</organism>
<evidence type="ECO:0000313" key="1">
    <source>
        <dbReference type="EMBL" id="QJP10453.1"/>
    </source>
</evidence>
<dbReference type="Proteomes" id="UP000502549">
    <property type="component" value="Chromosome"/>
</dbReference>
<dbReference type="RefSeq" id="WP_169940247.1">
    <property type="nucleotide sequence ID" value="NZ_CP048833.1"/>
</dbReference>
<dbReference type="KEGG" id="pmui:G4G71_22135"/>
<dbReference type="EMBL" id="CP048833">
    <property type="protein sequence ID" value="QJP10453.1"/>
    <property type="molecule type" value="Genomic_DNA"/>
</dbReference>
<dbReference type="AlphaFoldDB" id="A0A7Z3BP56"/>
<proteinExistence type="predicted"/>
<name>A0A7Z3BP56_9PSED</name>
<evidence type="ECO:0000313" key="2">
    <source>
        <dbReference type="Proteomes" id="UP000502549"/>
    </source>
</evidence>